<feature type="region of interest" description="Disordered" evidence="9">
    <location>
        <begin position="1"/>
        <end position="33"/>
    </location>
</feature>
<dbReference type="InterPro" id="IPR024370">
    <property type="entry name" value="PBP_domain"/>
</dbReference>
<dbReference type="Gene3D" id="3.40.190.10">
    <property type="entry name" value="Periplasmic binding protein-like II"/>
    <property type="match status" value="2"/>
</dbReference>
<dbReference type="Pfam" id="PF12849">
    <property type="entry name" value="PBP_like_2"/>
    <property type="match status" value="1"/>
</dbReference>
<keyword evidence="5" id="KW-0813">Transport</keyword>
<evidence type="ECO:0000259" key="10">
    <source>
        <dbReference type="SMART" id="SM01324"/>
    </source>
</evidence>
<dbReference type="AlphaFoldDB" id="A0A9D2N1D4"/>
<evidence type="ECO:0000256" key="1">
    <source>
        <dbReference type="ARBA" id="ARBA00002841"/>
    </source>
</evidence>
<dbReference type="Pfam" id="PF13308">
    <property type="entry name" value="YARHG"/>
    <property type="match status" value="1"/>
</dbReference>
<accession>A0A9D2N1D4</accession>
<dbReference type="Proteomes" id="UP000823910">
    <property type="component" value="Unassembled WGS sequence"/>
</dbReference>
<dbReference type="SMART" id="SM01324">
    <property type="entry name" value="YARHG"/>
    <property type="match status" value="1"/>
</dbReference>
<sequence length="659" mass="74251">MENESAGSEAPESQRLPSESTWAKRIGTPEDDYILPDSAEHVYTREELSGLDAEELRLARNEIYAVHGRKFTSQDLQEYFSAKEWYKGEIEAETFDAGVLNQTELANLKLLAQMEEEKKGGQVRAPAISIQDFPEIDGSTATLPLSHALYRLCTGAGAQEAETAVSHGKTSTAWMRLLNRIKKGPESAEDAYSPKLVIAYEPSEALKEEFKALGDQVEVKAIGRDALVFMANQSNPVSSLTAEQIVEIYTGRVQNWKEIGGEDREILAFQRPENSGSQNLMEKLVMKDIPMEEAPKEFIVQEMGELLEEVSAYDNEGNALGYSVYFYASNMYERPELKFMAVDDVMPDRDTIRNGNYPFVNDFYAAIPAYLAADDPARILYEWLTSEDGQGLINGLGYVGAADVKMETGLEAEEAFSGELDLPEGKVLLASGRYLFGESGIAVFDGKLRLLDFIRYASLDGLDTFKEADLEEELALMDTRTMYGRTYSLKERRWVETGGRQASGLTEESIYELAYSFSDNHPEILAAYGCRPEEVQVFYASDSAPPVMLLTQGQTEHYYTALGEYMFSYERRPAEEGEYFWRAPYQVDSQVSYLQVFNGDEEYVLVYDQAKQIKKLEDDERGRIGTVGHWFYTRISGNYVYIYNNEDQVCGKFLTDPGD</sequence>
<keyword evidence="5" id="KW-0592">Phosphate transport</keyword>
<dbReference type="PANTHER" id="PTHR30570:SF1">
    <property type="entry name" value="PHOSPHATE-BINDING PROTEIN PSTS"/>
    <property type="match status" value="1"/>
</dbReference>
<dbReference type="PANTHER" id="PTHR30570">
    <property type="entry name" value="PERIPLASMIC PHOSPHATE BINDING COMPONENT OF PHOSPHATE ABC TRANSPORTER"/>
    <property type="match status" value="1"/>
</dbReference>
<name>A0A9D2N1D4_9FIRM</name>
<keyword evidence="8" id="KW-0449">Lipoprotein</keyword>
<keyword evidence="6" id="KW-0732">Signal</keyword>
<dbReference type="InterPro" id="IPR050811">
    <property type="entry name" value="Phosphate_ABC_transporter"/>
</dbReference>
<comment type="function">
    <text evidence="1">Part of the ABC transporter complex PstSACB involved in phosphate import.</text>
</comment>
<evidence type="ECO:0000256" key="5">
    <source>
        <dbReference type="ARBA" id="ARBA00022592"/>
    </source>
</evidence>
<proteinExistence type="inferred from homology"/>
<dbReference type="EMBL" id="DWWT01000076">
    <property type="protein sequence ID" value="HJC07229.1"/>
    <property type="molecule type" value="Genomic_DNA"/>
</dbReference>
<evidence type="ECO:0000256" key="3">
    <source>
        <dbReference type="ARBA" id="ARBA00008725"/>
    </source>
</evidence>
<evidence type="ECO:0000256" key="7">
    <source>
        <dbReference type="ARBA" id="ARBA00023139"/>
    </source>
</evidence>
<dbReference type="GO" id="GO:0006817">
    <property type="term" value="P:phosphate ion transport"/>
    <property type="evidence" value="ECO:0007669"/>
    <property type="project" value="UniProtKB-KW"/>
</dbReference>
<comment type="subunit">
    <text evidence="4">The complex is composed of two ATP-binding proteins (PstB), two transmembrane proteins (PstC and PstA) and a solute-binding protein (PstS).</text>
</comment>
<evidence type="ECO:0000313" key="12">
    <source>
        <dbReference type="Proteomes" id="UP000823910"/>
    </source>
</evidence>
<comment type="caution">
    <text evidence="11">The sequence shown here is derived from an EMBL/GenBank/DDBJ whole genome shotgun (WGS) entry which is preliminary data.</text>
</comment>
<dbReference type="InterPro" id="IPR025582">
    <property type="entry name" value="YARHG_dom"/>
</dbReference>
<comment type="similarity">
    <text evidence="3">Belongs to the PstS family.</text>
</comment>
<evidence type="ECO:0000256" key="4">
    <source>
        <dbReference type="ARBA" id="ARBA00011529"/>
    </source>
</evidence>
<dbReference type="InterPro" id="IPR038434">
    <property type="entry name" value="YARHG_sf"/>
</dbReference>
<evidence type="ECO:0000256" key="8">
    <source>
        <dbReference type="ARBA" id="ARBA00023288"/>
    </source>
</evidence>
<protein>
    <submittedName>
        <fullName evidence="11">YARHG domain-containing protein</fullName>
    </submittedName>
</protein>
<organism evidence="11 12">
    <name type="scientific">Candidatus Enterocloster excrementipullorum</name>
    <dbReference type="NCBI Taxonomy" id="2838559"/>
    <lineage>
        <taxon>Bacteria</taxon>
        <taxon>Bacillati</taxon>
        <taxon>Bacillota</taxon>
        <taxon>Clostridia</taxon>
        <taxon>Lachnospirales</taxon>
        <taxon>Lachnospiraceae</taxon>
        <taxon>Enterocloster</taxon>
    </lineage>
</organism>
<evidence type="ECO:0000256" key="9">
    <source>
        <dbReference type="SAM" id="MobiDB-lite"/>
    </source>
</evidence>
<evidence type="ECO:0000313" key="11">
    <source>
        <dbReference type="EMBL" id="HJC07229.1"/>
    </source>
</evidence>
<evidence type="ECO:0000256" key="6">
    <source>
        <dbReference type="ARBA" id="ARBA00022729"/>
    </source>
</evidence>
<keyword evidence="7" id="KW-0564">Palmitate</keyword>
<evidence type="ECO:0000256" key="2">
    <source>
        <dbReference type="ARBA" id="ARBA00004193"/>
    </source>
</evidence>
<gene>
    <name evidence="11" type="ORF">H9704_13980</name>
</gene>
<dbReference type="GO" id="GO:0005886">
    <property type="term" value="C:plasma membrane"/>
    <property type="evidence" value="ECO:0007669"/>
    <property type="project" value="UniProtKB-SubCell"/>
</dbReference>
<feature type="domain" description="YARHG" evidence="10">
    <location>
        <begin position="31"/>
        <end position="116"/>
    </location>
</feature>
<comment type="subcellular location">
    <subcellularLocation>
        <location evidence="2">Cell membrane</location>
        <topology evidence="2">Lipid-anchor</topology>
    </subcellularLocation>
</comment>
<dbReference type="Gene3D" id="1.20.58.1690">
    <property type="match status" value="1"/>
</dbReference>
<reference evidence="11" key="1">
    <citation type="journal article" date="2021" name="PeerJ">
        <title>Extensive microbial diversity within the chicken gut microbiome revealed by metagenomics and culture.</title>
        <authorList>
            <person name="Gilroy R."/>
            <person name="Ravi A."/>
            <person name="Getino M."/>
            <person name="Pursley I."/>
            <person name="Horton D.L."/>
            <person name="Alikhan N.F."/>
            <person name="Baker D."/>
            <person name="Gharbi K."/>
            <person name="Hall N."/>
            <person name="Watson M."/>
            <person name="Adriaenssens E.M."/>
            <person name="Foster-Nyarko E."/>
            <person name="Jarju S."/>
            <person name="Secka A."/>
            <person name="Antonio M."/>
            <person name="Oren A."/>
            <person name="Chaudhuri R.R."/>
            <person name="La Ragione R."/>
            <person name="Hildebrand F."/>
            <person name="Pallen M.J."/>
        </authorList>
    </citation>
    <scope>NUCLEOTIDE SEQUENCE</scope>
    <source>
        <strain evidence="11">CHK180-15479</strain>
    </source>
</reference>
<reference evidence="11" key="2">
    <citation type="submission" date="2021-04" db="EMBL/GenBank/DDBJ databases">
        <authorList>
            <person name="Gilroy R."/>
        </authorList>
    </citation>
    <scope>NUCLEOTIDE SEQUENCE</scope>
    <source>
        <strain evidence="11">CHK180-15479</strain>
    </source>
</reference>
<dbReference type="SUPFAM" id="SSF53850">
    <property type="entry name" value="Periplasmic binding protein-like II"/>
    <property type="match status" value="1"/>
</dbReference>